<reference evidence="1" key="1">
    <citation type="submission" date="2021-06" db="EMBL/GenBank/DDBJ databases">
        <authorList>
            <person name="Hodson N. C."/>
            <person name="Mongue J. A."/>
            <person name="Jaron S. K."/>
        </authorList>
    </citation>
    <scope>NUCLEOTIDE SEQUENCE</scope>
</reference>
<name>A0A8J2KRV7_9HEXA</name>
<sequence length="27" mass="3292">MMESFYIKAQRRKWIRSATLSPSRHPN</sequence>
<evidence type="ECO:0000313" key="2">
    <source>
        <dbReference type="Proteomes" id="UP000708208"/>
    </source>
</evidence>
<keyword evidence="2" id="KW-1185">Reference proteome</keyword>
<dbReference type="EMBL" id="CAJVCH010526835">
    <property type="protein sequence ID" value="CAG7822587.1"/>
    <property type="molecule type" value="Genomic_DNA"/>
</dbReference>
<feature type="non-terminal residue" evidence="1">
    <location>
        <position position="27"/>
    </location>
</feature>
<evidence type="ECO:0000313" key="1">
    <source>
        <dbReference type="EMBL" id="CAG7822587.1"/>
    </source>
</evidence>
<gene>
    <name evidence="1" type="ORF">AFUS01_LOCUS32850</name>
</gene>
<proteinExistence type="predicted"/>
<dbReference type="Proteomes" id="UP000708208">
    <property type="component" value="Unassembled WGS sequence"/>
</dbReference>
<accession>A0A8J2KRV7</accession>
<comment type="caution">
    <text evidence="1">The sequence shown here is derived from an EMBL/GenBank/DDBJ whole genome shotgun (WGS) entry which is preliminary data.</text>
</comment>
<organism evidence="1 2">
    <name type="scientific">Allacma fusca</name>
    <dbReference type="NCBI Taxonomy" id="39272"/>
    <lineage>
        <taxon>Eukaryota</taxon>
        <taxon>Metazoa</taxon>
        <taxon>Ecdysozoa</taxon>
        <taxon>Arthropoda</taxon>
        <taxon>Hexapoda</taxon>
        <taxon>Collembola</taxon>
        <taxon>Symphypleona</taxon>
        <taxon>Sminthuridae</taxon>
        <taxon>Allacma</taxon>
    </lineage>
</organism>
<dbReference type="AlphaFoldDB" id="A0A8J2KRV7"/>
<protein>
    <submittedName>
        <fullName evidence="1">Uncharacterized protein</fullName>
    </submittedName>
</protein>